<keyword evidence="7 10" id="KW-0067">ATP-binding</keyword>
<comment type="function">
    <text evidence="1 10">Catalyzes the reversible adenylation of nicotinate mononucleotide (NaMN) to nicotinic acid adenine dinucleotide (NaAD).</text>
</comment>
<dbReference type="CDD" id="cd02165">
    <property type="entry name" value="NMNAT"/>
    <property type="match status" value="1"/>
</dbReference>
<dbReference type="NCBIfam" id="TIGR00125">
    <property type="entry name" value="cyt_tran_rel"/>
    <property type="match status" value="1"/>
</dbReference>
<evidence type="ECO:0000256" key="2">
    <source>
        <dbReference type="ARBA" id="ARBA00005019"/>
    </source>
</evidence>
<keyword evidence="5 10" id="KW-0548">Nucleotidyltransferase</keyword>
<dbReference type="InterPro" id="IPR004821">
    <property type="entry name" value="Cyt_trans-like"/>
</dbReference>
<dbReference type="EMBL" id="JAXOFX010000002">
    <property type="protein sequence ID" value="MDZ5470911.1"/>
    <property type="molecule type" value="Genomic_DNA"/>
</dbReference>
<dbReference type="SUPFAM" id="SSF52374">
    <property type="entry name" value="Nucleotidylyl transferase"/>
    <property type="match status" value="1"/>
</dbReference>
<evidence type="ECO:0000256" key="7">
    <source>
        <dbReference type="ARBA" id="ARBA00022840"/>
    </source>
</evidence>
<protein>
    <recommendedName>
        <fullName evidence="10">Probable nicotinate-nucleotide adenylyltransferase</fullName>
        <ecNumber evidence="10">2.7.7.18</ecNumber>
    </recommendedName>
    <alternativeName>
        <fullName evidence="10">Deamido-NAD(+) diphosphorylase</fullName>
    </alternativeName>
    <alternativeName>
        <fullName evidence="10">Deamido-NAD(+) pyrophosphorylase</fullName>
    </alternativeName>
    <alternativeName>
        <fullName evidence="10">Nicotinate mononucleotide adenylyltransferase</fullName>
        <shortName evidence="10">NaMN adenylyltransferase</shortName>
    </alternativeName>
</protein>
<evidence type="ECO:0000256" key="6">
    <source>
        <dbReference type="ARBA" id="ARBA00022741"/>
    </source>
</evidence>
<evidence type="ECO:0000256" key="9">
    <source>
        <dbReference type="ARBA" id="ARBA00048721"/>
    </source>
</evidence>
<comment type="caution">
    <text evidence="12">The sequence shown here is derived from an EMBL/GenBank/DDBJ whole genome shotgun (WGS) entry which is preliminary data.</text>
</comment>
<evidence type="ECO:0000313" key="13">
    <source>
        <dbReference type="Proteomes" id="UP001290455"/>
    </source>
</evidence>
<evidence type="ECO:0000313" key="12">
    <source>
        <dbReference type="EMBL" id="MDZ5470911.1"/>
    </source>
</evidence>
<dbReference type="Pfam" id="PF01467">
    <property type="entry name" value="CTP_transf_like"/>
    <property type="match status" value="1"/>
</dbReference>
<sequence length="189" mass="21956">MKKIGILGGTFDPPHFGHLLIANEVLESLDLDGIWFLPNQEPPHKKKSNVSNQDRIQMLKKAIEGNEKFQLETMELERPGPSYTYDTVKLLQSKHTDIQFYFIIGADMVEYLPKWYKIDELVQLIHFVGVKRPSYNVQTSYPILYVDVPEFDISSSMIRNRLKEGKTVRYLLPDTVINYMEAKQLYGTN</sequence>
<dbReference type="RefSeq" id="WP_322445451.1">
    <property type="nucleotide sequence ID" value="NZ_JAXOFX010000002.1"/>
</dbReference>
<keyword evidence="13" id="KW-1185">Reference proteome</keyword>
<dbReference type="InterPro" id="IPR014729">
    <property type="entry name" value="Rossmann-like_a/b/a_fold"/>
</dbReference>
<keyword evidence="8 10" id="KW-0520">NAD</keyword>
<comment type="pathway">
    <text evidence="2 10">Cofactor biosynthesis; NAD(+) biosynthesis; deamido-NAD(+) from nicotinate D-ribonucleotide: step 1/1.</text>
</comment>
<keyword evidence="3 10" id="KW-0662">Pyridine nucleotide biosynthesis</keyword>
<dbReference type="NCBIfam" id="NF000840">
    <property type="entry name" value="PRK00071.1-3"/>
    <property type="match status" value="1"/>
</dbReference>
<evidence type="ECO:0000256" key="1">
    <source>
        <dbReference type="ARBA" id="ARBA00002324"/>
    </source>
</evidence>
<name>A0ABU5IUY1_9BACI</name>
<evidence type="ECO:0000256" key="5">
    <source>
        <dbReference type="ARBA" id="ARBA00022695"/>
    </source>
</evidence>
<evidence type="ECO:0000256" key="3">
    <source>
        <dbReference type="ARBA" id="ARBA00022642"/>
    </source>
</evidence>
<dbReference type="NCBIfam" id="NF000841">
    <property type="entry name" value="PRK00071.1-4"/>
    <property type="match status" value="1"/>
</dbReference>
<proteinExistence type="inferred from homology"/>
<comment type="catalytic activity">
    <reaction evidence="9 10">
        <text>nicotinate beta-D-ribonucleotide + ATP + H(+) = deamido-NAD(+) + diphosphate</text>
        <dbReference type="Rhea" id="RHEA:22860"/>
        <dbReference type="ChEBI" id="CHEBI:15378"/>
        <dbReference type="ChEBI" id="CHEBI:30616"/>
        <dbReference type="ChEBI" id="CHEBI:33019"/>
        <dbReference type="ChEBI" id="CHEBI:57502"/>
        <dbReference type="ChEBI" id="CHEBI:58437"/>
        <dbReference type="EC" id="2.7.7.18"/>
    </reaction>
</comment>
<keyword evidence="4 10" id="KW-0808">Transferase</keyword>
<dbReference type="EC" id="2.7.7.18" evidence="10"/>
<evidence type="ECO:0000256" key="4">
    <source>
        <dbReference type="ARBA" id="ARBA00022679"/>
    </source>
</evidence>
<feature type="domain" description="Cytidyltransferase-like" evidence="11">
    <location>
        <begin position="6"/>
        <end position="161"/>
    </location>
</feature>
<dbReference type="GO" id="GO:0004515">
    <property type="term" value="F:nicotinate-nucleotide adenylyltransferase activity"/>
    <property type="evidence" value="ECO:0007669"/>
    <property type="project" value="UniProtKB-EC"/>
</dbReference>
<organism evidence="12 13">
    <name type="scientific">Robertmurraya mangrovi</name>
    <dbReference type="NCBI Taxonomy" id="3098077"/>
    <lineage>
        <taxon>Bacteria</taxon>
        <taxon>Bacillati</taxon>
        <taxon>Bacillota</taxon>
        <taxon>Bacilli</taxon>
        <taxon>Bacillales</taxon>
        <taxon>Bacillaceae</taxon>
        <taxon>Robertmurraya</taxon>
    </lineage>
</organism>
<dbReference type="Gene3D" id="3.40.50.620">
    <property type="entry name" value="HUPs"/>
    <property type="match status" value="1"/>
</dbReference>
<keyword evidence="6 10" id="KW-0547">Nucleotide-binding</keyword>
<accession>A0ABU5IUY1</accession>
<geneLocation type="plasmid" evidence="12">
    <name>unnamed</name>
</geneLocation>
<dbReference type="PANTHER" id="PTHR39321">
    <property type="entry name" value="NICOTINATE-NUCLEOTIDE ADENYLYLTRANSFERASE-RELATED"/>
    <property type="match status" value="1"/>
</dbReference>
<evidence type="ECO:0000259" key="11">
    <source>
        <dbReference type="Pfam" id="PF01467"/>
    </source>
</evidence>
<dbReference type="Proteomes" id="UP001290455">
    <property type="component" value="Unassembled WGS sequence"/>
</dbReference>
<evidence type="ECO:0000256" key="10">
    <source>
        <dbReference type="HAMAP-Rule" id="MF_00244"/>
    </source>
</evidence>
<comment type="similarity">
    <text evidence="10">Belongs to the NadD family.</text>
</comment>
<reference evidence="12 13" key="1">
    <citation type="submission" date="2023-11" db="EMBL/GenBank/DDBJ databases">
        <title>Bacillus jintuensis, isolated from a mudflat on the Beibu Gulf coast.</title>
        <authorList>
            <person name="Li M."/>
        </authorList>
    </citation>
    <scope>NUCLEOTIDE SEQUENCE [LARGE SCALE GENOMIC DNA]</scope>
    <source>
        <strain evidence="12 13">31A1R</strain>
        <plasmid evidence="12">unnamed</plasmid>
    </source>
</reference>
<gene>
    <name evidence="10" type="primary">nadD</name>
    <name evidence="12" type="ORF">SM124_04005</name>
</gene>
<dbReference type="PANTHER" id="PTHR39321:SF3">
    <property type="entry name" value="PHOSPHOPANTETHEINE ADENYLYLTRANSFERASE"/>
    <property type="match status" value="1"/>
</dbReference>
<evidence type="ECO:0000256" key="8">
    <source>
        <dbReference type="ARBA" id="ARBA00023027"/>
    </source>
</evidence>
<dbReference type="InterPro" id="IPR005248">
    <property type="entry name" value="NadD/NMNAT"/>
</dbReference>
<dbReference type="NCBIfam" id="TIGR00482">
    <property type="entry name" value="nicotinate (nicotinamide) nucleotide adenylyltransferase"/>
    <property type="match status" value="1"/>
</dbReference>
<dbReference type="HAMAP" id="MF_00244">
    <property type="entry name" value="NaMN_adenylyltr"/>
    <property type="match status" value="1"/>
</dbReference>
<keyword evidence="12" id="KW-0614">Plasmid</keyword>